<dbReference type="PROSITE" id="PS50009">
    <property type="entry name" value="RASGEF_CAT"/>
    <property type="match status" value="1"/>
</dbReference>
<name>F8LDH2_9BACT</name>
<dbReference type="Pfam" id="PF00617">
    <property type="entry name" value="RasGEF"/>
    <property type="match status" value="1"/>
</dbReference>
<dbReference type="PANTHER" id="PTHR23113">
    <property type="entry name" value="GUANINE NUCLEOTIDE EXCHANGE FACTOR"/>
    <property type="match status" value="1"/>
</dbReference>
<dbReference type="AlphaFoldDB" id="F8LDH2"/>
<reference evidence="4" key="1">
    <citation type="submission" date="2011-05" db="EMBL/GenBank/DDBJ databases">
        <title>Unity in variety -- the pan-genome of the Chlamydiae.</title>
        <authorList>
            <person name="Collingro A."/>
            <person name="Tischler P."/>
            <person name="Weinmaier T."/>
            <person name="Penz T."/>
            <person name="Heinz E."/>
            <person name="Brunham R.C."/>
            <person name="Read T.D."/>
            <person name="Bavoil P.M."/>
            <person name="Sachse K."/>
            <person name="Kahane S."/>
            <person name="Friedman M.G."/>
            <person name="Rattei T."/>
            <person name="Myers G.S.A."/>
            <person name="Horn M."/>
        </authorList>
    </citation>
    <scope>NUCLEOTIDE SEQUENCE</scope>
    <source>
        <strain evidence="4">2032/99</strain>
    </source>
</reference>
<organism evidence="4">
    <name type="scientific">Waddlia chondrophila 2032/99</name>
    <dbReference type="NCBI Taxonomy" id="765953"/>
    <lineage>
        <taxon>Bacteria</taxon>
        <taxon>Pseudomonadati</taxon>
        <taxon>Chlamydiota</taxon>
        <taxon>Chlamydiia</taxon>
        <taxon>Parachlamydiales</taxon>
        <taxon>Waddliaceae</taxon>
        <taxon>Waddlia</taxon>
    </lineage>
</organism>
<proteinExistence type="predicted"/>
<dbReference type="Gene3D" id="1.10.840.10">
    <property type="entry name" value="Ras guanine-nucleotide exchange factors catalytic domain"/>
    <property type="match status" value="1"/>
</dbReference>
<dbReference type="InterPro" id="IPR023578">
    <property type="entry name" value="Ras_GEF_dom_sf"/>
</dbReference>
<dbReference type="InterPro" id="IPR008937">
    <property type="entry name" value="Ras-like_GEF"/>
</dbReference>
<dbReference type="GO" id="GO:0007264">
    <property type="term" value="P:small GTPase-mediated signal transduction"/>
    <property type="evidence" value="ECO:0007669"/>
    <property type="project" value="InterPro"/>
</dbReference>
<evidence type="ECO:0000313" key="4">
    <source>
        <dbReference type="EMBL" id="CCB91448.1"/>
    </source>
</evidence>
<feature type="domain" description="Ras-GEF" evidence="3">
    <location>
        <begin position="496"/>
        <end position="736"/>
    </location>
</feature>
<keyword evidence="2" id="KW-0175">Coiled coil</keyword>
<dbReference type="InterPro" id="IPR001895">
    <property type="entry name" value="RASGEF_cat_dom"/>
</dbReference>
<evidence type="ECO:0000256" key="1">
    <source>
        <dbReference type="ARBA" id="ARBA00022658"/>
    </source>
</evidence>
<dbReference type="PANTHER" id="PTHR23113:SF99">
    <property type="entry name" value="RASGEF DOMAIN-CONTAINING PROTEIN"/>
    <property type="match status" value="1"/>
</dbReference>
<dbReference type="SMART" id="SM00147">
    <property type="entry name" value="RasGEF"/>
    <property type="match status" value="1"/>
</dbReference>
<gene>
    <name evidence="4" type="ORF">WCH_AD01900</name>
</gene>
<feature type="coiled-coil region" evidence="2">
    <location>
        <begin position="344"/>
        <end position="415"/>
    </location>
</feature>
<dbReference type="EMBL" id="FR872653">
    <property type="protein sequence ID" value="CCB91448.1"/>
    <property type="molecule type" value="Genomic_DNA"/>
</dbReference>
<dbReference type="InterPro" id="IPR036964">
    <property type="entry name" value="RASGEF_cat_dom_sf"/>
</dbReference>
<evidence type="ECO:0000259" key="3">
    <source>
        <dbReference type="PROSITE" id="PS50009"/>
    </source>
</evidence>
<dbReference type="SUPFAM" id="SSF48366">
    <property type="entry name" value="Ras GEF"/>
    <property type="match status" value="1"/>
</dbReference>
<dbReference type="GO" id="GO:0005085">
    <property type="term" value="F:guanyl-nucleotide exchange factor activity"/>
    <property type="evidence" value="ECO:0007669"/>
    <property type="project" value="UniProtKB-KW"/>
</dbReference>
<accession>F8LDH2</accession>
<evidence type="ECO:0000256" key="2">
    <source>
        <dbReference type="SAM" id="Coils"/>
    </source>
</evidence>
<protein>
    <recommendedName>
        <fullName evidence="3">Ras-GEF domain-containing protein</fullName>
    </recommendedName>
</protein>
<keyword evidence="1" id="KW-0344">Guanine-nucleotide releasing factor</keyword>
<sequence length="744" mass="85550">MERGKLPETTEKVVSFSPVPQTKREKLKQVKERVLQFVSRSANFLIEKFKKTDHKTKTPSIEIELDKIRKSDESDELDKEIGREFTRHVLSKKSGTDEFDHTTLSLEVLEKIASETLNIDGKVKIRKEKGEFLIRAGHRIGKPGKKEKGTGTKGKSRQAMETLLKACQHHYSEIKDQHKLYDALSEKLGKMSEDKEGFEVDKWISEVETALRVIKDSPELGNLEKALKNYKENGGEESFSKIKEAKKELETQVETKFNSLDQKFKKITEIITLLTVSTWGKAIMENHSGTLKPIISGIQPLKASKDKWLKIESFFDKVFNPEKKEFRSDFEVNYRWMMKSSEYLNLLNDRYQKNKEKIEKEEISKEDKIKLEEEQKIILEMASNWSSQYKIDLLNDRYQENKEKIEKEEISKEDKIKLEGEQKIILEMLSRSSQEVNIEGFNFLEHVDEDIKKALQQELSKTIDESETTPEKDLDFQTDLAGVAAGKIIKKEREELLNEYLADITAFTSNTYLKILPSEFFANVKWGKLSLTSPNLSKFISQFNGLNQYFQYMILTVPDGKGARRVSNAQEQAHMIGFLIDLQTKALEQGDLNTVMVIQSAFSGSSIVRLKKAWDQVPEKKLKQQKINASRIDTSLSYKAAREFLEANPKGIPYAGIFLQDLTFLKDGNKLYDEKRPGEVNNGLMADFSKTTTTALQGQQGRKMMRPKRNIEKEIEIASGQNDISLYDLSLEAQPRAQPRAKTQ</sequence>